<proteinExistence type="predicted"/>
<feature type="compositionally biased region" description="Polar residues" evidence="1">
    <location>
        <begin position="316"/>
        <end position="332"/>
    </location>
</feature>
<feature type="compositionally biased region" description="Basic residues" evidence="1">
    <location>
        <begin position="297"/>
        <end position="310"/>
    </location>
</feature>
<feature type="compositionally biased region" description="Acidic residues" evidence="1">
    <location>
        <begin position="334"/>
        <end position="348"/>
    </location>
</feature>
<feature type="compositionally biased region" description="Polar residues" evidence="1">
    <location>
        <begin position="349"/>
        <end position="368"/>
    </location>
</feature>
<evidence type="ECO:0000256" key="1">
    <source>
        <dbReference type="SAM" id="MobiDB-lite"/>
    </source>
</evidence>
<protein>
    <recommendedName>
        <fullName evidence="4">Chitin-binding type-4 domain-containing protein</fullName>
    </recommendedName>
</protein>
<keyword evidence="3" id="KW-1185">Reference proteome</keyword>
<feature type="region of interest" description="Disordered" evidence="1">
    <location>
        <begin position="205"/>
        <end position="373"/>
    </location>
</feature>
<evidence type="ECO:0000313" key="3">
    <source>
        <dbReference type="Proteomes" id="UP001648503"/>
    </source>
</evidence>
<comment type="caution">
    <text evidence="2">The sequence shown here is derived from an EMBL/GenBank/DDBJ whole genome shotgun (WGS) entry which is preliminary data.</text>
</comment>
<dbReference type="EMBL" id="JAFCIX010000313">
    <property type="protein sequence ID" value="KAH6595093.1"/>
    <property type="molecule type" value="Genomic_DNA"/>
</dbReference>
<organism evidence="2 3">
    <name type="scientific">Batrachochytrium salamandrivorans</name>
    <dbReference type="NCBI Taxonomy" id="1357716"/>
    <lineage>
        <taxon>Eukaryota</taxon>
        <taxon>Fungi</taxon>
        <taxon>Fungi incertae sedis</taxon>
        <taxon>Chytridiomycota</taxon>
        <taxon>Chytridiomycota incertae sedis</taxon>
        <taxon>Chytridiomycetes</taxon>
        <taxon>Rhizophydiales</taxon>
        <taxon>Rhizophydiales incertae sedis</taxon>
        <taxon>Batrachochytrium</taxon>
    </lineage>
</organism>
<name>A0ABQ8FAU1_9FUNG</name>
<evidence type="ECO:0008006" key="4">
    <source>
        <dbReference type="Google" id="ProtNLM"/>
    </source>
</evidence>
<gene>
    <name evidence="2" type="ORF">BASA50_006079</name>
</gene>
<feature type="compositionally biased region" description="Low complexity" evidence="1">
    <location>
        <begin position="215"/>
        <end position="265"/>
    </location>
</feature>
<sequence length="433" mass="45966">MLLSLLDATAGGVRSTYAHGLFLYPGAINSPGFFGATRGYDVIKTDVSSLRNPLPTPNLCRGAPPSTLVDVSLTNGVPFTITLAFSLDANHIGPCSVEVIDPKNPGAPPVTIASVNGPRGCAVAPISPFASLAGTTDSLCPGLVPPGVQDASKDMCMSEWTFTVANADKIKCTTCIMRWTWSGQHISITDPEEYENCIDVRLTNTRGDGNGGGASSSTSKTTQDQTVTRESSTSSNSLTTYTESTASDPTTTSDTQISPRPTQYTTRDDDPRTTYTNHPRTSKKSKPTKTSNPSTKTKSRKNRRKRKGNKGSKNNFAKNIHSSAISACSTPEATAEDGMDSTDSDNDESAMTTAAAVSTPTVQTTDKSSAPGWRECKKSNSSAGGFYYACASPNNTGVGYYACYVEDALREPRFESCAQGTYCSQVGNWIRCS</sequence>
<dbReference type="Proteomes" id="UP001648503">
    <property type="component" value="Unassembled WGS sequence"/>
</dbReference>
<evidence type="ECO:0000313" key="2">
    <source>
        <dbReference type="EMBL" id="KAH6595093.1"/>
    </source>
</evidence>
<accession>A0ABQ8FAU1</accession>
<reference evidence="2 3" key="1">
    <citation type="submission" date="2021-02" db="EMBL/GenBank/DDBJ databases">
        <title>Variation within the Batrachochytrium salamandrivorans European outbreak.</title>
        <authorList>
            <person name="Kelly M."/>
            <person name="Pasmans F."/>
            <person name="Shea T.P."/>
            <person name="Munoz J.F."/>
            <person name="Carranza S."/>
            <person name="Cuomo C.A."/>
            <person name="Martel A."/>
        </authorList>
    </citation>
    <scope>NUCLEOTIDE SEQUENCE [LARGE SCALE GENOMIC DNA]</scope>
    <source>
        <strain evidence="2 3">AMFP18/2</strain>
    </source>
</reference>